<keyword evidence="1" id="KW-0472">Membrane</keyword>
<dbReference type="AlphaFoldDB" id="A0A1X0QJR0"/>
<dbReference type="Proteomes" id="UP000192501">
    <property type="component" value="Unassembled WGS sequence"/>
</dbReference>
<evidence type="ECO:0000313" key="3">
    <source>
        <dbReference type="Proteomes" id="UP000192501"/>
    </source>
</evidence>
<evidence type="ECO:0000256" key="1">
    <source>
        <dbReference type="SAM" id="Phobius"/>
    </source>
</evidence>
<gene>
    <name evidence="2" type="ORF">A0H76_2500</name>
</gene>
<proteinExistence type="predicted"/>
<evidence type="ECO:0000313" key="2">
    <source>
        <dbReference type="EMBL" id="ORE00009.1"/>
    </source>
</evidence>
<keyword evidence="1" id="KW-1133">Transmembrane helix</keyword>
<feature type="transmembrane region" description="Helical" evidence="1">
    <location>
        <begin position="55"/>
        <end position="73"/>
    </location>
</feature>
<reference evidence="2 3" key="1">
    <citation type="journal article" date="2017" name="Environ. Microbiol.">
        <title>Decay of the glycolytic pathway and adaptation to intranuclear parasitism within Enterocytozoonidae microsporidia.</title>
        <authorList>
            <person name="Wiredu Boakye D."/>
            <person name="Jaroenlak P."/>
            <person name="Prachumwat A."/>
            <person name="Williams T.A."/>
            <person name="Bateman K.S."/>
            <person name="Itsathitphaisarn O."/>
            <person name="Sritunyalucksana K."/>
            <person name="Paszkiewicz K.H."/>
            <person name="Moore K.A."/>
            <person name="Stentiford G.D."/>
            <person name="Williams B.A."/>
        </authorList>
    </citation>
    <scope>NUCLEOTIDE SEQUENCE [LARGE SCALE GENOMIC DNA]</scope>
    <source>
        <strain evidence="3">canceri</strain>
    </source>
</reference>
<organism evidence="2 3">
    <name type="scientific">Hepatospora eriocheir</name>
    <dbReference type="NCBI Taxonomy" id="1081669"/>
    <lineage>
        <taxon>Eukaryota</taxon>
        <taxon>Fungi</taxon>
        <taxon>Fungi incertae sedis</taxon>
        <taxon>Microsporidia</taxon>
        <taxon>Hepatosporidae</taxon>
        <taxon>Hepatospora</taxon>
    </lineage>
</organism>
<feature type="transmembrane region" description="Helical" evidence="1">
    <location>
        <begin position="181"/>
        <end position="199"/>
    </location>
</feature>
<comment type="caution">
    <text evidence="2">The sequence shown here is derived from an EMBL/GenBank/DDBJ whole genome shotgun (WGS) entry which is preliminary data.</text>
</comment>
<accession>A0A1X0QJR0</accession>
<name>A0A1X0QJR0_9MICR</name>
<feature type="transmembrane region" description="Helical" evidence="1">
    <location>
        <begin position="93"/>
        <end position="113"/>
    </location>
</feature>
<keyword evidence="1" id="KW-0812">Transmembrane</keyword>
<feature type="transmembrane region" description="Helical" evidence="1">
    <location>
        <begin position="20"/>
        <end position="43"/>
    </location>
</feature>
<sequence>MVKRATKEKDFKLVLKEKGVIKTIIHLSPLKSILLLVYNALLFQTCKYKDIDNSFLTPILSCGLFNWVLIFILEFNNRGFSYNSFTSFFKLKLLFSFSFLLQYLYFTITVALQDNFFKVTQKFKIISIYTTSCFIYIFILLIGVFFKINFRICSKISNILIILHIQNLIKFNEDHRIESEIFLLNLFTSINISIYMLILKNLLSIIY</sequence>
<feature type="transmembrane region" description="Helical" evidence="1">
    <location>
        <begin position="125"/>
        <end position="145"/>
    </location>
</feature>
<dbReference type="VEuPathDB" id="MicrosporidiaDB:A0H76_2500"/>
<protein>
    <submittedName>
        <fullName evidence="2">Uncharacterized protein</fullName>
    </submittedName>
</protein>
<dbReference type="EMBL" id="LTAI01000078">
    <property type="protein sequence ID" value="ORE00009.1"/>
    <property type="molecule type" value="Genomic_DNA"/>
</dbReference>